<gene>
    <name evidence="1" type="primary">KSC_gp022</name>
</gene>
<dbReference type="InterPro" id="IPR044925">
    <property type="entry name" value="His-Me_finger_sf"/>
</dbReference>
<evidence type="ECO:0000313" key="1">
    <source>
        <dbReference type="EMBL" id="WCD56159.1"/>
    </source>
</evidence>
<dbReference type="SUPFAM" id="SSF54060">
    <property type="entry name" value="His-Me finger endonucleases"/>
    <property type="match status" value="1"/>
</dbReference>
<dbReference type="GO" id="GO:0004519">
    <property type="term" value="F:endonuclease activity"/>
    <property type="evidence" value="ECO:0007669"/>
    <property type="project" value="UniProtKB-KW"/>
</dbReference>
<keyword evidence="1" id="KW-0255">Endonuclease</keyword>
<dbReference type="EMBL" id="OQ135104">
    <property type="protein sequence ID" value="WCD56159.1"/>
    <property type="molecule type" value="Genomic_DNA"/>
</dbReference>
<dbReference type="InterPro" id="IPR038563">
    <property type="entry name" value="Endonuclease_7_sf"/>
</dbReference>
<keyword evidence="2" id="KW-1185">Reference proteome</keyword>
<dbReference type="InterPro" id="IPR004211">
    <property type="entry name" value="Endonuclease_7"/>
</dbReference>
<organism evidence="1 2">
    <name type="scientific">Caulobacter phage KSC</name>
    <dbReference type="NCBI Taxonomy" id="3020398"/>
    <lineage>
        <taxon>Viruses</taxon>
        <taxon>Duplodnaviria</taxon>
        <taxon>Heunggongvirae</taxon>
        <taxon>Uroviricota</taxon>
        <taxon>Caudoviricetes</taxon>
        <taxon>Autographivirales</taxon>
        <taxon>Autonotataviridae</taxon>
        <taxon>Percyvirus</taxon>
        <taxon>Percyvirus KSC</taxon>
    </lineage>
</organism>
<proteinExistence type="predicted"/>
<dbReference type="Gene3D" id="3.40.1800.10">
    <property type="entry name" value="His-Me finger endonucleases"/>
    <property type="match status" value="1"/>
</dbReference>
<dbReference type="Pfam" id="PF02945">
    <property type="entry name" value="Endonuclease_7"/>
    <property type="match status" value="1"/>
</dbReference>
<keyword evidence="1" id="KW-0540">Nuclease</keyword>
<sequence length="127" mass="13799">MKHSEVAEVRNAQIAAQGNRCALCGLPGVASDPCLDHDHKDGAVRGTLHRSCNALLGHIENNRNRRGLGGDAQFMAFCHGVGPYLSKYKFPVTGLIHPTFKTEDEKRIARNAKARKVRATAKAKGKP</sequence>
<dbReference type="Proteomes" id="UP001221122">
    <property type="component" value="Segment"/>
</dbReference>
<accession>A0AAF0B841</accession>
<protein>
    <submittedName>
        <fullName evidence="1">Recombination DNA endonuclease</fullName>
    </submittedName>
</protein>
<reference evidence="2" key="1">
    <citation type="journal article" date="2024" name="Viruses">
        <title>New Genera and Species of Caulobacter and Brevundimonas Bacteriophages Provide Insights into Phage Genome Evolution.</title>
        <authorList>
            <person name="Ely B."/>
            <person name="Hils M."/>
            <person name="Clarke A."/>
            <person name="Albert M."/>
            <person name="Holness N."/>
            <person name="Lenski J."/>
            <person name="Mohammadi T."/>
        </authorList>
    </citation>
    <scope>NUCLEOTIDE SEQUENCE [LARGE SCALE GENOMIC DNA]</scope>
</reference>
<name>A0AAF0B841_9CAUD</name>
<keyword evidence="1" id="KW-0378">Hydrolase</keyword>
<evidence type="ECO:0000313" key="2">
    <source>
        <dbReference type="Proteomes" id="UP001221122"/>
    </source>
</evidence>